<dbReference type="Proteomes" id="UP000030021">
    <property type="component" value="Unassembled WGS sequence"/>
</dbReference>
<dbReference type="OrthoDB" id="9808602at2"/>
<name>A0A0A0HK91_9RHOB</name>
<evidence type="ECO:0000256" key="2">
    <source>
        <dbReference type="ARBA" id="ARBA00023169"/>
    </source>
</evidence>
<keyword evidence="3" id="KW-0472">Membrane</keyword>
<keyword evidence="3" id="KW-1133">Transmembrane helix</keyword>
<protein>
    <submittedName>
        <fullName evidence="5">Sugar transferase involved in lipopolysaccharide synthesis</fullName>
    </submittedName>
</protein>
<comment type="caution">
    <text evidence="5">The sequence shown here is derived from an EMBL/GenBank/DDBJ whole genome shotgun (WGS) entry which is preliminary data.</text>
</comment>
<gene>
    <name evidence="5" type="ORF">rosmuc_03387</name>
</gene>
<dbReference type="GO" id="GO:0000271">
    <property type="term" value="P:polysaccharide biosynthetic process"/>
    <property type="evidence" value="ECO:0007669"/>
    <property type="project" value="UniProtKB-KW"/>
</dbReference>
<reference evidence="5 6" key="1">
    <citation type="submission" date="2013-01" db="EMBL/GenBank/DDBJ databases">
        <authorList>
            <person name="Fiebig A."/>
            <person name="Goeker M."/>
            <person name="Klenk H.-P.P."/>
        </authorList>
    </citation>
    <scope>NUCLEOTIDE SEQUENCE [LARGE SCALE GENOMIC DNA]</scope>
    <source>
        <strain evidence="5 6">DSM 17069</strain>
    </source>
</reference>
<feature type="domain" description="Bacterial sugar transferase" evidence="4">
    <location>
        <begin position="5"/>
        <end position="200"/>
    </location>
</feature>
<dbReference type="RefSeq" id="WP_037269324.1">
    <property type="nucleotide sequence ID" value="NZ_KN293975.1"/>
</dbReference>
<dbReference type="PANTHER" id="PTHR30576:SF20">
    <property type="entry name" value="QUINOVOSAMINEPHOSPHOTRANSFERAE-RELATED"/>
    <property type="match status" value="1"/>
</dbReference>
<dbReference type="eggNOG" id="COG2148">
    <property type="taxonomic scope" value="Bacteria"/>
</dbReference>
<accession>A0A0A0HK91</accession>
<proteinExistence type="inferred from homology"/>
<organism evidence="5 6">
    <name type="scientific">Roseovarius mucosus DSM 17069</name>
    <dbReference type="NCBI Taxonomy" id="1288298"/>
    <lineage>
        <taxon>Bacteria</taxon>
        <taxon>Pseudomonadati</taxon>
        <taxon>Pseudomonadota</taxon>
        <taxon>Alphaproteobacteria</taxon>
        <taxon>Rhodobacterales</taxon>
        <taxon>Roseobacteraceae</taxon>
        <taxon>Roseovarius</taxon>
    </lineage>
</organism>
<evidence type="ECO:0000259" key="4">
    <source>
        <dbReference type="Pfam" id="PF02397"/>
    </source>
</evidence>
<dbReference type="AlphaFoldDB" id="A0A0A0HK91"/>
<evidence type="ECO:0000256" key="1">
    <source>
        <dbReference type="ARBA" id="ARBA00006464"/>
    </source>
</evidence>
<keyword evidence="5" id="KW-0808">Transferase</keyword>
<dbReference type="STRING" id="215743.ROSMUCSMR3_00715"/>
<evidence type="ECO:0000313" key="5">
    <source>
        <dbReference type="EMBL" id="KGM87084.1"/>
    </source>
</evidence>
<dbReference type="EMBL" id="AONH01000016">
    <property type="protein sequence ID" value="KGM87084.1"/>
    <property type="molecule type" value="Genomic_DNA"/>
</dbReference>
<dbReference type="PANTHER" id="PTHR30576">
    <property type="entry name" value="COLANIC BIOSYNTHESIS UDP-GLUCOSE LIPID CARRIER TRANSFERASE"/>
    <property type="match status" value="1"/>
</dbReference>
<evidence type="ECO:0000256" key="3">
    <source>
        <dbReference type="SAM" id="Phobius"/>
    </source>
</evidence>
<sequence length="211" mass="24192">MTPAKRAFDVAFALLLIVLLSPFIVVIALLIAICDGRPVFYLSERMKTPDTPFCLWKFRTMRVVANDSGVSTGYKQHRVTPLGRRLRATRLDELPQLLNVLRGDMSFVGPRPPLRCYVESCPDIYARVLEKRPGVTGLATLVYHRTEEKLLSACTNHETGETTYVTRCIPRKARLDLIWARHQSLCYDIRLICQTVIRVFSRRRTVRANRS</sequence>
<evidence type="ECO:0000313" key="6">
    <source>
        <dbReference type="Proteomes" id="UP000030021"/>
    </source>
</evidence>
<dbReference type="HOGENOM" id="CLU_024920_1_2_5"/>
<dbReference type="PATRIC" id="fig|1288298.3.peg.3394"/>
<dbReference type="InterPro" id="IPR003362">
    <property type="entry name" value="Bact_transf"/>
</dbReference>
<feature type="transmembrane region" description="Helical" evidence="3">
    <location>
        <begin position="12"/>
        <end position="33"/>
    </location>
</feature>
<dbReference type="GO" id="GO:0016780">
    <property type="term" value="F:phosphotransferase activity, for other substituted phosphate groups"/>
    <property type="evidence" value="ECO:0007669"/>
    <property type="project" value="TreeGrafter"/>
</dbReference>
<keyword evidence="3" id="KW-0812">Transmembrane</keyword>
<keyword evidence="2" id="KW-0270">Exopolysaccharide synthesis</keyword>
<comment type="similarity">
    <text evidence="1">Belongs to the bacterial sugar transferase family.</text>
</comment>
<dbReference type="Pfam" id="PF02397">
    <property type="entry name" value="Bac_transf"/>
    <property type="match status" value="1"/>
</dbReference>